<dbReference type="AlphaFoldDB" id="A0AAD9PVJ9"/>
<evidence type="ECO:0000313" key="3">
    <source>
        <dbReference type="Proteomes" id="UP001249851"/>
    </source>
</evidence>
<organism evidence="2 3">
    <name type="scientific">Acropora cervicornis</name>
    <name type="common">Staghorn coral</name>
    <dbReference type="NCBI Taxonomy" id="6130"/>
    <lineage>
        <taxon>Eukaryota</taxon>
        <taxon>Metazoa</taxon>
        <taxon>Cnidaria</taxon>
        <taxon>Anthozoa</taxon>
        <taxon>Hexacorallia</taxon>
        <taxon>Scleractinia</taxon>
        <taxon>Astrocoeniina</taxon>
        <taxon>Acroporidae</taxon>
        <taxon>Acropora</taxon>
    </lineage>
</organism>
<protein>
    <submittedName>
        <fullName evidence="2">Uncharacterized protein</fullName>
    </submittedName>
</protein>
<evidence type="ECO:0000313" key="2">
    <source>
        <dbReference type="EMBL" id="KAK2549884.1"/>
    </source>
</evidence>
<feature type="compositionally biased region" description="Basic and acidic residues" evidence="1">
    <location>
        <begin position="24"/>
        <end position="34"/>
    </location>
</feature>
<reference evidence="2" key="2">
    <citation type="journal article" date="2023" name="Science">
        <title>Genomic signatures of disease resistance in endangered staghorn corals.</title>
        <authorList>
            <person name="Vollmer S.V."/>
            <person name="Selwyn J.D."/>
            <person name="Despard B.A."/>
            <person name="Roesel C.L."/>
        </authorList>
    </citation>
    <scope>NUCLEOTIDE SEQUENCE</scope>
    <source>
        <strain evidence="2">K2</strain>
    </source>
</reference>
<feature type="region of interest" description="Disordered" evidence="1">
    <location>
        <begin position="24"/>
        <end position="47"/>
    </location>
</feature>
<sequence length="1009" mass="114608">MAPKMLSGSYAFWNDKRSKERYERELAGPNEQRRKTALPSTSQLTRSKTAPYNRDVCFFCDKAAGYREQLRTVSTKSAGKSLHDAIEITGNDKLRVKLSTAVDLKDAHAIDIKYHKKCWGNNVSTVLRRQSADTKPSEASIAAEIAAKIEFLTTTEIVLKSGKVLIMSELQAAYDSILKENGVDNKICSRKVLKQLIQSEIEEVEFHKSKRVNEFERVTIKATRDTAVQLSNQESDVNDAMKTLYDAALYLRKCINQSKKWVFEGSLEGLSKDHYPEELYCFFRWVINGPNTTLSVEEKSNKVHKRAVSLVQSTISTCLTERQVSNKNSEIFKSSREMPQQLAIGLAVHQSVRSKELVKILRGFGLSVEYNRLLRVESQIEASVLKRMEHNDGLFLPPDIVKGRHVFFANDNIDFQEDTYDGSNTLHGTSMAIYQKCQADDEKPQLRLNPDDANQVRAVKDLPASIYTLMDCLDPSKKPPSPTHPTFGLLTEEEIPNTLSSDDCAWLLARTLSREKLPNDVGVQQEYECRQSKVPVWSAYNSVVGETVPVTRVGTPPLIAAPAHQWNTILTVLMQAQAINVKVVGQQRKTVISLDMGLYMPAKKLQMARHDLNNIILRPGELHIVMAQLKTIGAYIENSGIDMAWIEADLYGPSTVSQILEGNHVKRSEAAHFVTLQSLFTLYLEAFLSQDAGHCKERLTQLTRQLEDACSSGEKRKIQEKHKEMVEAVESMDIMERMAEFDRRHINNPMFKVFRQYMCMVLEMMMFIWAVRTANWNLHLQSLEKFARYFFAHDRMNYARMIPLYLAEMKSLKTTDPDIEAEFQSGNWVVNKNALVPFCALGADNALEHGNRSMKVSGGLVGITLNPSARAKFFLISPELARLTEEANDMAGVSTKLQDQHHNLTAAVLFREEKNISKLTTTIASFTNPFTQSEDALFNLVSKVVMPEEIKLDLCAQRTEGDKLFRTFVTKRIQEGKENLWSPMKKRDLQTWKKATKKTKIVVNRRFWS</sequence>
<dbReference type="Proteomes" id="UP001249851">
    <property type="component" value="Unassembled WGS sequence"/>
</dbReference>
<dbReference type="PANTHER" id="PTHR47018:SF3">
    <property type="entry name" value="MYCBP-ASSOCIATED PROTEIN"/>
    <property type="match status" value="1"/>
</dbReference>
<name>A0AAD9PVJ9_ACRCE</name>
<feature type="compositionally biased region" description="Polar residues" evidence="1">
    <location>
        <begin position="38"/>
        <end position="47"/>
    </location>
</feature>
<evidence type="ECO:0000256" key="1">
    <source>
        <dbReference type="SAM" id="MobiDB-lite"/>
    </source>
</evidence>
<proteinExistence type="predicted"/>
<accession>A0AAD9PVJ9</accession>
<reference evidence="2" key="1">
    <citation type="journal article" date="2023" name="G3 (Bethesda)">
        <title>Whole genome assembly and annotation of the endangered Caribbean coral Acropora cervicornis.</title>
        <authorList>
            <person name="Selwyn J.D."/>
            <person name="Vollmer S.V."/>
        </authorList>
    </citation>
    <scope>NUCLEOTIDE SEQUENCE</scope>
    <source>
        <strain evidence="2">K2</strain>
    </source>
</reference>
<gene>
    <name evidence="2" type="ORF">P5673_029593</name>
</gene>
<dbReference type="PANTHER" id="PTHR47018">
    <property type="entry name" value="CXC DOMAIN-CONTAINING PROTEIN-RELATED"/>
    <property type="match status" value="1"/>
</dbReference>
<keyword evidence="3" id="KW-1185">Reference proteome</keyword>
<dbReference type="EMBL" id="JARQWQ010000119">
    <property type="protein sequence ID" value="KAK2549884.1"/>
    <property type="molecule type" value="Genomic_DNA"/>
</dbReference>
<comment type="caution">
    <text evidence="2">The sequence shown here is derived from an EMBL/GenBank/DDBJ whole genome shotgun (WGS) entry which is preliminary data.</text>
</comment>